<dbReference type="EMBL" id="AP023321">
    <property type="protein sequence ID" value="BCI60895.1"/>
    <property type="molecule type" value="Genomic_DNA"/>
</dbReference>
<gene>
    <name evidence="4" type="ORF">C12CBH8_15340</name>
</gene>
<evidence type="ECO:0000256" key="2">
    <source>
        <dbReference type="SAM" id="Coils"/>
    </source>
</evidence>
<evidence type="ECO:0000313" key="5">
    <source>
        <dbReference type="Proteomes" id="UP000593890"/>
    </source>
</evidence>
<evidence type="ECO:0008006" key="6">
    <source>
        <dbReference type="Google" id="ProtNLM"/>
    </source>
</evidence>
<dbReference type="PANTHER" id="PTHR37313:SF2">
    <property type="entry name" value="UPF0749 PROTEIN YLXX"/>
    <property type="match status" value="1"/>
</dbReference>
<sequence>MQTNPKEDKPLTKPAHRMAMVLALMLVLMVVGFLVTLQIRSVSQNKITQNAADHNRTETMQQDLNDALQKVDDLQTQLARARADLEDLRKACGDSDDTAKVLEEQLETAERLAGLTELSGPGIVVTIQDKTQVGEDAEENPEKYMVHEEDLLRIVNELFASSAEALSINDERMVATSEIRCAGTTVSINNKRYGPPFVIQAIGDPAVLEYALTMRGGIVDVLSPYIDITVEKKDNIVIPAYHGDTELALAD</sequence>
<dbReference type="Pfam" id="PF05949">
    <property type="entry name" value="DUF881"/>
    <property type="match status" value="1"/>
</dbReference>
<feature type="transmembrane region" description="Helical" evidence="3">
    <location>
        <begin position="21"/>
        <end position="39"/>
    </location>
</feature>
<name>A0A7I8D4D5_9FIRM</name>
<keyword evidence="3" id="KW-1133">Transmembrane helix</keyword>
<comment type="similarity">
    <text evidence="1">Belongs to the UPF0749 family.</text>
</comment>
<reference evidence="5" key="1">
    <citation type="submission" date="2020-07" db="EMBL/GenBank/DDBJ databases">
        <title>Complete genome sequencing of Clostridia bacterium strain 12CBH8.</title>
        <authorList>
            <person name="Sakamoto M."/>
            <person name="Murakami T."/>
            <person name="Mori H."/>
        </authorList>
    </citation>
    <scope>NUCLEOTIDE SEQUENCE [LARGE SCALE GENOMIC DNA]</scope>
    <source>
        <strain evidence="5">12CBH8</strain>
    </source>
</reference>
<dbReference type="AlphaFoldDB" id="A0A7I8D4D5"/>
<protein>
    <recommendedName>
        <fullName evidence="6">DUF881 domain-containing protein</fullName>
    </recommendedName>
</protein>
<evidence type="ECO:0000256" key="3">
    <source>
        <dbReference type="SAM" id="Phobius"/>
    </source>
</evidence>
<keyword evidence="3" id="KW-0812">Transmembrane</keyword>
<accession>A0A7I8D4D5</accession>
<dbReference type="Gene3D" id="3.30.70.1880">
    <property type="entry name" value="Protein of unknown function DUF881"/>
    <property type="match status" value="1"/>
</dbReference>
<organism evidence="4 5">
    <name type="scientific">Solibaculum mannosilyticum</name>
    <dbReference type="NCBI Taxonomy" id="2780922"/>
    <lineage>
        <taxon>Bacteria</taxon>
        <taxon>Bacillati</taxon>
        <taxon>Bacillota</taxon>
        <taxon>Clostridia</taxon>
        <taxon>Eubacteriales</taxon>
        <taxon>Oscillospiraceae</taxon>
        <taxon>Solibaculum</taxon>
    </lineage>
</organism>
<dbReference type="InterPro" id="IPR010273">
    <property type="entry name" value="DUF881"/>
</dbReference>
<dbReference type="Proteomes" id="UP000593890">
    <property type="component" value="Chromosome"/>
</dbReference>
<evidence type="ECO:0000313" key="4">
    <source>
        <dbReference type="EMBL" id="BCI60895.1"/>
    </source>
</evidence>
<dbReference type="RefSeq" id="WP_215532948.1">
    <property type="nucleotide sequence ID" value="NZ_AP023321.1"/>
</dbReference>
<keyword evidence="3" id="KW-0472">Membrane</keyword>
<feature type="coiled-coil region" evidence="2">
    <location>
        <begin position="57"/>
        <end position="91"/>
    </location>
</feature>
<proteinExistence type="inferred from homology"/>
<keyword evidence="5" id="KW-1185">Reference proteome</keyword>
<dbReference type="KEGG" id="sman:C12CBH8_15340"/>
<keyword evidence="2" id="KW-0175">Coiled coil</keyword>
<dbReference type="PANTHER" id="PTHR37313">
    <property type="entry name" value="UPF0749 PROTEIN RV1825"/>
    <property type="match status" value="1"/>
</dbReference>
<evidence type="ECO:0000256" key="1">
    <source>
        <dbReference type="ARBA" id="ARBA00009108"/>
    </source>
</evidence>